<dbReference type="SUPFAM" id="SSF56935">
    <property type="entry name" value="Porins"/>
    <property type="match status" value="1"/>
</dbReference>
<dbReference type="Gene3D" id="2.40.170.20">
    <property type="entry name" value="TonB-dependent receptor, beta-barrel domain"/>
    <property type="match status" value="1"/>
</dbReference>
<comment type="caution">
    <text evidence="16">The sequence shown here is derived from an EMBL/GenBank/DDBJ whole genome shotgun (WGS) entry which is preliminary data.</text>
</comment>
<dbReference type="Pfam" id="PF00593">
    <property type="entry name" value="TonB_dep_Rec_b-barrel"/>
    <property type="match status" value="1"/>
</dbReference>
<keyword evidence="5" id="KW-0406">Ion transport</keyword>
<keyword evidence="6 12" id="KW-0812">Transmembrane</keyword>
<keyword evidence="9 12" id="KW-0472">Membrane</keyword>
<evidence type="ECO:0000256" key="5">
    <source>
        <dbReference type="ARBA" id="ARBA00022496"/>
    </source>
</evidence>
<dbReference type="InterPro" id="IPR000531">
    <property type="entry name" value="Beta-barrel_TonB"/>
</dbReference>
<dbReference type="PROSITE" id="PS52016">
    <property type="entry name" value="TONB_DEPENDENT_REC_3"/>
    <property type="match status" value="1"/>
</dbReference>
<keyword evidence="8 13" id="KW-0798">TonB box</keyword>
<keyword evidence="10 16" id="KW-0675">Receptor</keyword>
<dbReference type="InterPro" id="IPR011662">
    <property type="entry name" value="Secretin/TonB_short_N"/>
</dbReference>
<evidence type="ECO:0000256" key="3">
    <source>
        <dbReference type="ARBA" id="ARBA00022448"/>
    </source>
</evidence>
<keyword evidence="5" id="KW-0410">Iron transport</keyword>
<dbReference type="InterPro" id="IPR012910">
    <property type="entry name" value="Plug_dom"/>
</dbReference>
<reference evidence="16 17" key="1">
    <citation type="submission" date="2020-05" db="EMBL/GenBank/DDBJ databases">
        <title>Azospirillum oleiclasticum sp. nov, a nitrogen-fixing and heavy crude oil-emulsifying bacterium isolated from the crude oil of Yumen Oilfield.</title>
        <authorList>
            <person name="Wu D."/>
            <person name="Cai M."/>
            <person name="Zhang X."/>
        </authorList>
    </citation>
    <scope>NUCLEOTIDE SEQUENCE [LARGE SCALE GENOMIC DNA]</scope>
    <source>
        <strain evidence="16 17">ROY-1-1-2</strain>
    </source>
</reference>
<evidence type="ECO:0000256" key="14">
    <source>
        <dbReference type="SAM" id="MobiDB-lite"/>
    </source>
</evidence>
<sequence length="818" mass="87417">MATWGAARGHGNRKNHHDRPPLAGPVLLGVSLAALAVSEPAVAGDGRTRTGGAIQLAQADPSAARRFSIPAGDLQGALLAFSQQADVQLLYPARLTEGLRTQGVRGTLAPRGALTTLLAGTGLVHEFTAADTVTISRQPDGQGAAMLAPITVAGARSSSDPGRTEGTGSYVGSRSSVGSKIPSTLRETPQSVSVITRRRMDDQGVTTVDEALRTVPSIVVTPASNGFNPGFQSRGFDVGGQLDGIPIVDMNSIAQFDTAMYDRIEVLRGPAGLFQGQGQPGGAINMVRKRPTGEFHVSGTASYGSWDNHRGEVDIGGPATESGRIRYRFAAVGQDRDFFYDVMHQKKRFAFGAVEMDITERTILTLSGAYQDIDGNASWGQPRYTNGAFLADRSTYVGADWSHARAANQEAYAELTHAFDNGWRAEGSLRFLHSIWEQKIAASFGPGVDPATDTQAFVAYENPSKNNRWTGDVHLSGPVELFGRTHTLLVGANGSRYSSYDAWSGFANLGTFSIFDRAIPEPTLSLTPLADNRTEEFGYYGQARIKVLDPLTVVVGGRLSTYEAFSRPVGGGWSRTQEERNVVTPYAGLIYDVTDTLSVYASYTDVFRPQTNQSPSGDFLEPIVGTQYETGVKAEFLDGGLTAQAALFRIQDQNRAQLIPGCGGSLCYEAAGEVRSQGVDLELAGSPAPGWNLFAGYVYTLASYENGPNAGTRFATMTPRHSARVWVNYNFADGSPLVGLSLGGGIKAQTRTSDGAAHQGAYTVASLSAGYKLTEAVSASLSVNNLFDTTYYETFSATGFFNWPGEPRNVVLRLKASY</sequence>
<evidence type="ECO:0000256" key="4">
    <source>
        <dbReference type="ARBA" id="ARBA00022452"/>
    </source>
</evidence>
<evidence type="ECO:0000256" key="7">
    <source>
        <dbReference type="ARBA" id="ARBA00023004"/>
    </source>
</evidence>
<evidence type="ECO:0000256" key="8">
    <source>
        <dbReference type="ARBA" id="ARBA00023077"/>
    </source>
</evidence>
<dbReference type="Pfam" id="PF07715">
    <property type="entry name" value="Plug"/>
    <property type="match status" value="1"/>
</dbReference>
<evidence type="ECO:0000256" key="13">
    <source>
        <dbReference type="RuleBase" id="RU003357"/>
    </source>
</evidence>
<protein>
    <submittedName>
        <fullName evidence="16">TonB-dependent siderophore receptor</fullName>
    </submittedName>
</protein>
<evidence type="ECO:0000313" key="16">
    <source>
        <dbReference type="EMBL" id="NYZ23314.1"/>
    </source>
</evidence>
<evidence type="ECO:0000256" key="1">
    <source>
        <dbReference type="ARBA" id="ARBA00004571"/>
    </source>
</evidence>
<dbReference type="CDD" id="cd01347">
    <property type="entry name" value="ligand_gated_channel"/>
    <property type="match status" value="1"/>
</dbReference>
<feature type="domain" description="Secretin/TonB short N-terminal" evidence="15">
    <location>
        <begin position="87"/>
        <end position="138"/>
    </location>
</feature>
<evidence type="ECO:0000259" key="15">
    <source>
        <dbReference type="SMART" id="SM00965"/>
    </source>
</evidence>
<name>A0ABX2TJR1_9PROT</name>
<gene>
    <name evidence="16" type="ORF">HND93_26740</name>
</gene>
<comment type="similarity">
    <text evidence="2 12 13">Belongs to the TonB-dependent receptor family.</text>
</comment>
<evidence type="ECO:0000256" key="2">
    <source>
        <dbReference type="ARBA" id="ARBA00009810"/>
    </source>
</evidence>
<keyword evidence="17" id="KW-1185">Reference proteome</keyword>
<dbReference type="RefSeq" id="WP_180285077.1">
    <property type="nucleotide sequence ID" value="NZ_JABFDB010000025.1"/>
</dbReference>
<dbReference type="Pfam" id="PF07660">
    <property type="entry name" value="STN"/>
    <property type="match status" value="1"/>
</dbReference>
<comment type="subcellular location">
    <subcellularLocation>
        <location evidence="1 12">Cell outer membrane</location>
        <topology evidence="1 12">Multi-pass membrane protein</topology>
    </subcellularLocation>
</comment>
<feature type="compositionally biased region" description="Polar residues" evidence="14">
    <location>
        <begin position="181"/>
        <end position="191"/>
    </location>
</feature>
<dbReference type="InterPro" id="IPR039426">
    <property type="entry name" value="TonB-dep_rcpt-like"/>
</dbReference>
<keyword evidence="3 12" id="KW-0813">Transport</keyword>
<keyword evidence="11 12" id="KW-0998">Cell outer membrane</keyword>
<evidence type="ECO:0000256" key="10">
    <source>
        <dbReference type="ARBA" id="ARBA00023170"/>
    </source>
</evidence>
<keyword evidence="4 12" id="KW-1134">Transmembrane beta strand</keyword>
<dbReference type="InterPro" id="IPR036942">
    <property type="entry name" value="Beta-barrel_TonB_sf"/>
</dbReference>
<dbReference type="PANTHER" id="PTHR32552">
    <property type="entry name" value="FERRICHROME IRON RECEPTOR-RELATED"/>
    <property type="match status" value="1"/>
</dbReference>
<dbReference type="PANTHER" id="PTHR32552:SF74">
    <property type="entry name" value="HYDROXAMATE SIDEROPHORE RECEPTOR FHUE"/>
    <property type="match status" value="1"/>
</dbReference>
<feature type="region of interest" description="Disordered" evidence="14">
    <location>
        <begin position="154"/>
        <end position="191"/>
    </location>
</feature>
<dbReference type="NCBIfam" id="TIGR01783">
    <property type="entry name" value="TonB-siderophor"/>
    <property type="match status" value="1"/>
</dbReference>
<dbReference type="Proteomes" id="UP000584642">
    <property type="component" value="Unassembled WGS sequence"/>
</dbReference>
<evidence type="ECO:0000256" key="11">
    <source>
        <dbReference type="ARBA" id="ARBA00023237"/>
    </source>
</evidence>
<dbReference type="EMBL" id="JABFDB010000025">
    <property type="protein sequence ID" value="NYZ23314.1"/>
    <property type="molecule type" value="Genomic_DNA"/>
</dbReference>
<evidence type="ECO:0000256" key="9">
    <source>
        <dbReference type="ARBA" id="ARBA00023136"/>
    </source>
</evidence>
<dbReference type="InterPro" id="IPR010105">
    <property type="entry name" value="TonB_sidphr_rcpt"/>
</dbReference>
<keyword evidence="7" id="KW-0408">Iron</keyword>
<evidence type="ECO:0000256" key="12">
    <source>
        <dbReference type="PROSITE-ProRule" id="PRU01360"/>
    </source>
</evidence>
<evidence type="ECO:0000313" key="17">
    <source>
        <dbReference type="Proteomes" id="UP000584642"/>
    </source>
</evidence>
<accession>A0ABX2TJR1</accession>
<organism evidence="16 17">
    <name type="scientific">Azospirillum oleiclasticum</name>
    <dbReference type="NCBI Taxonomy" id="2735135"/>
    <lineage>
        <taxon>Bacteria</taxon>
        <taxon>Pseudomonadati</taxon>
        <taxon>Pseudomonadota</taxon>
        <taxon>Alphaproteobacteria</taxon>
        <taxon>Rhodospirillales</taxon>
        <taxon>Azospirillaceae</taxon>
        <taxon>Azospirillum</taxon>
    </lineage>
</organism>
<feature type="region of interest" description="Disordered" evidence="14">
    <location>
        <begin position="1"/>
        <end position="22"/>
    </location>
</feature>
<dbReference type="InterPro" id="IPR037066">
    <property type="entry name" value="Plug_dom_sf"/>
</dbReference>
<feature type="compositionally biased region" description="Low complexity" evidence="14">
    <location>
        <begin position="166"/>
        <end position="179"/>
    </location>
</feature>
<dbReference type="Gene3D" id="3.55.50.30">
    <property type="match status" value="1"/>
</dbReference>
<evidence type="ECO:0000256" key="6">
    <source>
        <dbReference type="ARBA" id="ARBA00022692"/>
    </source>
</evidence>
<dbReference type="Gene3D" id="2.170.130.10">
    <property type="entry name" value="TonB-dependent receptor, plug domain"/>
    <property type="match status" value="1"/>
</dbReference>
<dbReference type="SMART" id="SM00965">
    <property type="entry name" value="STN"/>
    <property type="match status" value="1"/>
</dbReference>
<proteinExistence type="inferred from homology"/>